<sequence length="102" mass="11804">MSPPHLLCSWIPLLMSQQGETTLIEKDELSTCNRRHRRSEASPTRSLPLPKQVHQIARNTEPCIHHWRSNHHFHFSLPIASFFSICWVSMERRFLDGACNGG</sequence>
<dbReference type="Proteomes" id="UP000291084">
    <property type="component" value="Chromosome 1"/>
</dbReference>
<reference evidence="1 2" key="1">
    <citation type="journal article" date="2015" name="Sci. Rep.">
        <title>The power of single molecule real-time sequencing technology in the de novo assembly of a eukaryotic genome.</title>
        <authorList>
            <person name="Sakai H."/>
            <person name="Naito K."/>
            <person name="Ogiso-Tanaka E."/>
            <person name="Takahashi Y."/>
            <person name="Iseki K."/>
            <person name="Muto C."/>
            <person name="Satou K."/>
            <person name="Teruya K."/>
            <person name="Shiroma A."/>
            <person name="Shimoji M."/>
            <person name="Hirano T."/>
            <person name="Itoh T."/>
            <person name="Kaga A."/>
            <person name="Tomooka N."/>
        </authorList>
    </citation>
    <scope>NUCLEOTIDE SEQUENCE [LARGE SCALE GENOMIC DNA]</scope>
    <source>
        <strain evidence="2">cv. Shumari</strain>
    </source>
</reference>
<organism evidence="1 2">
    <name type="scientific">Vigna angularis var. angularis</name>
    <dbReference type="NCBI Taxonomy" id="157739"/>
    <lineage>
        <taxon>Eukaryota</taxon>
        <taxon>Viridiplantae</taxon>
        <taxon>Streptophyta</taxon>
        <taxon>Embryophyta</taxon>
        <taxon>Tracheophyta</taxon>
        <taxon>Spermatophyta</taxon>
        <taxon>Magnoliopsida</taxon>
        <taxon>eudicotyledons</taxon>
        <taxon>Gunneridae</taxon>
        <taxon>Pentapetalae</taxon>
        <taxon>rosids</taxon>
        <taxon>fabids</taxon>
        <taxon>Fabales</taxon>
        <taxon>Fabaceae</taxon>
        <taxon>Papilionoideae</taxon>
        <taxon>50 kb inversion clade</taxon>
        <taxon>NPAAA clade</taxon>
        <taxon>indigoferoid/millettioid clade</taxon>
        <taxon>Phaseoleae</taxon>
        <taxon>Vigna</taxon>
    </lineage>
</organism>
<name>A0A0S3R8W0_PHAAN</name>
<keyword evidence="2" id="KW-1185">Reference proteome</keyword>
<gene>
    <name evidence="1" type="primary">Vigan.01G509000</name>
    <name evidence="1" type="ORF">VIGAN_01509000</name>
</gene>
<proteinExistence type="predicted"/>
<evidence type="ECO:0000313" key="2">
    <source>
        <dbReference type="Proteomes" id="UP000291084"/>
    </source>
</evidence>
<dbReference type="EMBL" id="AP015034">
    <property type="protein sequence ID" value="BAT77011.1"/>
    <property type="molecule type" value="Genomic_DNA"/>
</dbReference>
<accession>A0A0S3R8W0</accession>
<evidence type="ECO:0000313" key="1">
    <source>
        <dbReference type="EMBL" id="BAT77011.1"/>
    </source>
</evidence>
<protein>
    <submittedName>
        <fullName evidence="1">Uncharacterized protein</fullName>
    </submittedName>
</protein>
<dbReference type="AlphaFoldDB" id="A0A0S3R8W0"/>